<proteinExistence type="predicted"/>
<keyword evidence="1" id="KW-1133">Transmembrane helix</keyword>
<feature type="transmembrane region" description="Helical" evidence="1">
    <location>
        <begin position="247"/>
        <end position="264"/>
    </location>
</feature>
<dbReference type="Proteomes" id="UP000034607">
    <property type="component" value="Unassembled WGS sequence"/>
</dbReference>
<protein>
    <recommendedName>
        <fullName evidence="4">Polymerase nucleotidyl transferase domain-containing protein</fullName>
    </recommendedName>
</protein>
<reference evidence="2 3" key="1">
    <citation type="journal article" date="2015" name="Nature">
        <title>rRNA introns, odd ribosomes, and small enigmatic genomes across a large radiation of phyla.</title>
        <authorList>
            <person name="Brown C.T."/>
            <person name="Hug L.A."/>
            <person name="Thomas B.C."/>
            <person name="Sharon I."/>
            <person name="Castelle C.J."/>
            <person name="Singh A."/>
            <person name="Wilkins M.J."/>
            <person name="Williams K.H."/>
            <person name="Banfield J.F."/>
        </authorList>
    </citation>
    <scope>NUCLEOTIDE SEQUENCE [LARGE SCALE GENOMIC DNA]</scope>
</reference>
<name>A0A0G1RHP7_9BACT</name>
<evidence type="ECO:0000313" key="2">
    <source>
        <dbReference type="EMBL" id="KKU56824.1"/>
    </source>
</evidence>
<evidence type="ECO:0000256" key="1">
    <source>
        <dbReference type="SAM" id="Phobius"/>
    </source>
</evidence>
<dbReference type="AlphaFoldDB" id="A0A0G1RHP7"/>
<gene>
    <name evidence="2" type="ORF">UX78_C0002G0004</name>
</gene>
<dbReference type="EMBL" id="LCNM01000002">
    <property type="protein sequence ID" value="KKU56824.1"/>
    <property type="molecule type" value="Genomic_DNA"/>
</dbReference>
<evidence type="ECO:0000313" key="3">
    <source>
        <dbReference type="Proteomes" id="UP000034607"/>
    </source>
</evidence>
<comment type="caution">
    <text evidence="2">The sequence shown here is derived from an EMBL/GenBank/DDBJ whole genome shotgun (WGS) entry which is preliminary data.</text>
</comment>
<sequence>MASRQPPRPSSQFLPVLQYSDRFDYPLTFEELKYWTISPSLVPPLTLRGGRQGELFEKTNGFYHLPGRTHLVKLRQRREKFSRQKWFIARAVGESLRGFPTILAVYVTGALAMSNCQENDDLDLMVVTSPNTLWVTRFLLFLYLTLKSLRRPSHLPEHSSPRVRDKICDNLYLDSSFLTIQLQNIYTAHEILQAKCLWDRGGIHPQFLQANSWVKNYLPVAYTESNKNFKLQNLKLNKNLKLKIENLLLWPINLFFFALQYLYMKPKMISERVGLHFAFFHPNSPPGP</sequence>
<organism evidence="2 3">
    <name type="scientific">Candidatus Amesbacteria bacterium GW2011_GWA2_47_11</name>
    <dbReference type="NCBI Taxonomy" id="1618357"/>
    <lineage>
        <taxon>Bacteria</taxon>
        <taxon>Candidatus Amesiibacteriota</taxon>
    </lineage>
</organism>
<accession>A0A0G1RHP7</accession>
<feature type="transmembrane region" description="Helical" evidence="1">
    <location>
        <begin position="124"/>
        <end position="146"/>
    </location>
</feature>
<evidence type="ECO:0008006" key="4">
    <source>
        <dbReference type="Google" id="ProtNLM"/>
    </source>
</evidence>
<keyword evidence="1" id="KW-0812">Transmembrane</keyword>
<feature type="transmembrane region" description="Helical" evidence="1">
    <location>
        <begin position="87"/>
        <end position="112"/>
    </location>
</feature>
<keyword evidence="1" id="KW-0472">Membrane</keyword>